<sequence>MPKQWAPSRILSAGLIAGLGLLLMAIYLASSLPYLGIRTAPGQDGVLVTSVSNSSPLADIVAAGDEILAVGNRHGEFRLEPPDGMREPDDNSHFDAYNRFFERQARIWPLLETERLSLRVQRGGSPALLEYEPEWVTIAVAPATHPSELPASFWYQVICGLLIFWMGIAAWAFAQNERGPFFYALAGFAMAIAITTSAVYTTRALALPADLFLGLSRVNQLGAMLFAGAGTTLLWYYPTRISPFRFEWLMVLLVGLILTANWGQWVSSLDFIARVTLLGWATADIVLAVVQWRRTRREPVARARLKWFVYAWFSGVIAYMSLVVAPQLIGLPSVLHQQYAWGFFVLTYLGIALGIVRYRLFDLDRWILMAWFWFACGILILLFDGIFLVWLNLQQDLSLVMSLIVVGWIYFPLRQLLLSKLQPSSRRKDLWNQLSSMISHAFDAHHNPDQQWQEALQTSFAPLKLSKSRTPASQAEIVNDGLRLRVPMLDQQSSLVLSYANQGHRLFDREDLQFTTQALDLFRYAQHYRDSFRQGVQTERKRVARDLHDDVGARLLSIVYRTQDSELRNLAREALHELRDVIQGLQKQTVHLDVSFERWRNEARTRCELFGIDLNMTLSPEAATMDFTSRADRNLTSIIREIISNSLRHAQASHIELTLYREGGQLVLEARDDGIGWPHDMTESHMGIGIHSISERCTELHGSMALFCPIQGGAGICCLIPESAEEAK</sequence>
<accession>A0A1I0EYD9</accession>
<protein>
    <submittedName>
        <fullName evidence="6">Signal transduction histidine kinase</fullName>
    </submittedName>
</protein>
<feature type="transmembrane region" description="Helical" evidence="4">
    <location>
        <begin position="370"/>
        <end position="391"/>
    </location>
</feature>
<dbReference type="Gene3D" id="3.30.565.10">
    <property type="entry name" value="Histidine kinase-like ATPase, C-terminal domain"/>
    <property type="match status" value="1"/>
</dbReference>
<dbReference type="Gene3D" id="1.20.5.1930">
    <property type="match status" value="1"/>
</dbReference>
<feature type="transmembrane region" description="Helical" evidence="4">
    <location>
        <begin position="397"/>
        <end position="418"/>
    </location>
</feature>
<feature type="transmembrane region" description="Helical" evidence="4">
    <location>
        <begin position="220"/>
        <end position="237"/>
    </location>
</feature>
<gene>
    <name evidence="6" type="ORF">SAMN04487962_11120</name>
</gene>
<evidence type="ECO:0000256" key="4">
    <source>
        <dbReference type="SAM" id="Phobius"/>
    </source>
</evidence>
<keyword evidence="4" id="KW-0472">Membrane</keyword>
<feature type="transmembrane region" description="Helical" evidence="4">
    <location>
        <begin position="341"/>
        <end position="358"/>
    </location>
</feature>
<feature type="transmembrane region" description="Helical" evidence="4">
    <location>
        <begin position="271"/>
        <end position="290"/>
    </location>
</feature>
<dbReference type="InterPro" id="IPR001478">
    <property type="entry name" value="PDZ"/>
</dbReference>
<dbReference type="GO" id="GO:0000160">
    <property type="term" value="P:phosphorelay signal transduction system"/>
    <property type="evidence" value="ECO:0007669"/>
    <property type="project" value="UniProtKB-KW"/>
</dbReference>
<dbReference type="SUPFAM" id="SSF55874">
    <property type="entry name" value="ATPase domain of HSP90 chaperone/DNA topoisomerase II/histidine kinase"/>
    <property type="match status" value="1"/>
</dbReference>
<keyword evidence="2 6" id="KW-0418">Kinase</keyword>
<evidence type="ECO:0000256" key="2">
    <source>
        <dbReference type="ARBA" id="ARBA00022777"/>
    </source>
</evidence>
<feature type="transmembrane region" description="Helical" evidence="4">
    <location>
        <begin position="246"/>
        <end position="265"/>
    </location>
</feature>
<keyword evidence="4" id="KW-1133">Transmembrane helix</keyword>
<organism evidence="6 7">
    <name type="scientific">Marinobacter segnicrescens</name>
    <dbReference type="NCBI Taxonomy" id="430453"/>
    <lineage>
        <taxon>Bacteria</taxon>
        <taxon>Pseudomonadati</taxon>
        <taxon>Pseudomonadota</taxon>
        <taxon>Gammaproteobacteria</taxon>
        <taxon>Pseudomonadales</taxon>
        <taxon>Marinobacteraceae</taxon>
        <taxon>Marinobacter</taxon>
    </lineage>
</organism>
<dbReference type="AlphaFoldDB" id="A0A1I0EYD9"/>
<dbReference type="CDD" id="cd16917">
    <property type="entry name" value="HATPase_UhpB-NarQ-NarX-like"/>
    <property type="match status" value="1"/>
</dbReference>
<dbReference type="RefSeq" id="WP_091852279.1">
    <property type="nucleotide sequence ID" value="NZ_FOHZ01000011.1"/>
</dbReference>
<dbReference type="OrthoDB" id="9797605at2"/>
<dbReference type="GO" id="GO:0016301">
    <property type="term" value="F:kinase activity"/>
    <property type="evidence" value="ECO:0007669"/>
    <property type="project" value="UniProtKB-KW"/>
</dbReference>
<feature type="transmembrane region" description="Helical" evidence="4">
    <location>
        <begin position="181"/>
        <end position="200"/>
    </location>
</feature>
<evidence type="ECO:0000313" key="7">
    <source>
        <dbReference type="Proteomes" id="UP000198762"/>
    </source>
</evidence>
<reference evidence="7" key="1">
    <citation type="submission" date="2016-10" db="EMBL/GenBank/DDBJ databases">
        <authorList>
            <person name="Varghese N."/>
            <person name="Submissions S."/>
        </authorList>
    </citation>
    <scope>NUCLEOTIDE SEQUENCE [LARGE SCALE GENOMIC DNA]</scope>
    <source>
        <strain evidence="7">CGMCC 1.6489</strain>
    </source>
</reference>
<dbReference type="Proteomes" id="UP000198762">
    <property type="component" value="Unassembled WGS sequence"/>
</dbReference>
<evidence type="ECO:0000259" key="5">
    <source>
        <dbReference type="PROSITE" id="PS50106"/>
    </source>
</evidence>
<feature type="transmembrane region" description="Helical" evidence="4">
    <location>
        <begin position="310"/>
        <end position="329"/>
    </location>
</feature>
<feature type="domain" description="PDZ" evidence="5">
    <location>
        <begin position="23"/>
        <end position="73"/>
    </location>
</feature>
<keyword evidence="7" id="KW-1185">Reference proteome</keyword>
<dbReference type="InterPro" id="IPR050482">
    <property type="entry name" value="Sensor_HK_TwoCompSys"/>
</dbReference>
<dbReference type="Pfam" id="PF02518">
    <property type="entry name" value="HATPase_c"/>
    <property type="match status" value="1"/>
</dbReference>
<dbReference type="STRING" id="430453.SAMN04487962_11120"/>
<dbReference type="InterPro" id="IPR003594">
    <property type="entry name" value="HATPase_dom"/>
</dbReference>
<feature type="transmembrane region" description="Helical" evidence="4">
    <location>
        <begin position="153"/>
        <end position="174"/>
    </location>
</feature>
<evidence type="ECO:0000313" key="6">
    <source>
        <dbReference type="EMBL" id="SET49966.1"/>
    </source>
</evidence>
<dbReference type="PROSITE" id="PS50106">
    <property type="entry name" value="PDZ"/>
    <property type="match status" value="1"/>
</dbReference>
<keyword evidence="1" id="KW-0808">Transferase</keyword>
<keyword evidence="3" id="KW-0902">Two-component regulatory system</keyword>
<dbReference type="EMBL" id="FOHZ01000011">
    <property type="protein sequence ID" value="SET49966.1"/>
    <property type="molecule type" value="Genomic_DNA"/>
</dbReference>
<dbReference type="PANTHER" id="PTHR24421">
    <property type="entry name" value="NITRATE/NITRITE SENSOR PROTEIN NARX-RELATED"/>
    <property type="match status" value="1"/>
</dbReference>
<evidence type="ECO:0000256" key="1">
    <source>
        <dbReference type="ARBA" id="ARBA00022679"/>
    </source>
</evidence>
<evidence type="ECO:0000256" key="3">
    <source>
        <dbReference type="ARBA" id="ARBA00023012"/>
    </source>
</evidence>
<name>A0A1I0EYD9_9GAMM</name>
<proteinExistence type="predicted"/>
<dbReference type="InterPro" id="IPR036890">
    <property type="entry name" value="HATPase_C_sf"/>
</dbReference>
<keyword evidence="4" id="KW-0812">Transmembrane</keyword>